<protein>
    <recommendedName>
        <fullName evidence="1">RNase H type-1 domain-containing protein</fullName>
    </recommendedName>
</protein>
<proteinExistence type="predicted"/>
<dbReference type="Proteomes" id="UP001472677">
    <property type="component" value="Unassembled WGS sequence"/>
</dbReference>
<accession>A0ABR2BJP7</accession>
<name>A0ABR2BJP7_9ROSI</name>
<feature type="domain" description="RNase H type-1" evidence="1">
    <location>
        <begin position="13"/>
        <end position="91"/>
    </location>
</feature>
<dbReference type="InterPro" id="IPR002156">
    <property type="entry name" value="RNaseH_domain"/>
</dbReference>
<keyword evidence="3" id="KW-1185">Reference proteome</keyword>
<evidence type="ECO:0000259" key="1">
    <source>
        <dbReference type="Pfam" id="PF13456"/>
    </source>
</evidence>
<gene>
    <name evidence="2" type="ORF">V6N12_008523</name>
</gene>
<sequence>MMVEIAWCAPPVNVDGAFAADRGATIGIVARDPIRRVLGGLAQHGLRPTEAGLVKIVALIVGLHLACDRGRSRELFEIDSALLLTNWTVVPPLTFRLLAHIWPWLVQSWLIKVASASAG</sequence>
<reference evidence="2 3" key="1">
    <citation type="journal article" date="2024" name="G3 (Bethesda)">
        <title>Genome assembly of Hibiscus sabdariffa L. provides insights into metabolisms of medicinal natural products.</title>
        <authorList>
            <person name="Kim T."/>
        </authorList>
    </citation>
    <scope>NUCLEOTIDE SEQUENCE [LARGE SCALE GENOMIC DNA]</scope>
    <source>
        <strain evidence="2">TK-2024</strain>
        <tissue evidence="2">Old leaves</tissue>
    </source>
</reference>
<evidence type="ECO:0000313" key="3">
    <source>
        <dbReference type="Proteomes" id="UP001472677"/>
    </source>
</evidence>
<dbReference type="CDD" id="cd06222">
    <property type="entry name" value="RNase_H_like"/>
    <property type="match status" value="1"/>
</dbReference>
<organism evidence="2 3">
    <name type="scientific">Hibiscus sabdariffa</name>
    <name type="common">roselle</name>
    <dbReference type="NCBI Taxonomy" id="183260"/>
    <lineage>
        <taxon>Eukaryota</taxon>
        <taxon>Viridiplantae</taxon>
        <taxon>Streptophyta</taxon>
        <taxon>Embryophyta</taxon>
        <taxon>Tracheophyta</taxon>
        <taxon>Spermatophyta</taxon>
        <taxon>Magnoliopsida</taxon>
        <taxon>eudicotyledons</taxon>
        <taxon>Gunneridae</taxon>
        <taxon>Pentapetalae</taxon>
        <taxon>rosids</taxon>
        <taxon>malvids</taxon>
        <taxon>Malvales</taxon>
        <taxon>Malvaceae</taxon>
        <taxon>Malvoideae</taxon>
        <taxon>Hibiscus</taxon>
    </lineage>
</organism>
<dbReference type="InterPro" id="IPR044730">
    <property type="entry name" value="RNase_H-like_dom_plant"/>
</dbReference>
<dbReference type="Pfam" id="PF13456">
    <property type="entry name" value="RVT_3"/>
    <property type="match status" value="1"/>
</dbReference>
<comment type="caution">
    <text evidence="2">The sequence shown here is derived from an EMBL/GenBank/DDBJ whole genome shotgun (WGS) entry which is preliminary data.</text>
</comment>
<dbReference type="EMBL" id="JBBPBM010000109">
    <property type="protein sequence ID" value="KAK8507177.1"/>
    <property type="molecule type" value="Genomic_DNA"/>
</dbReference>
<evidence type="ECO:0000313" key="2">
    <source>
        <dbReference type="EMBL" id="KAK8507177.1"/>
    </source>
</evidence>